<comment type="similarity">
    <text evidence="1">Belongs to the ABC transporter superfamily.</text>
</comment>
<evidence type="ECO:0000256" key="1">
    <source>
        <dbReference type="ARBA" id="ARBA00005417"/>
    </source>
</evidence>
<protein>
    <submittedName>
        <fullName evidence="6">ATP-binding cassette domain-containing protein</fullName>
    </submittedName>
</protein>
<dbReference type="PANTHER" id="PTHR43776:SF7">
    <property type="entry name" value="D,D-DIPEPTIDE TRANSPORT ATP-BINDING PROTEIN DDPF-RELATED"/>
    <property type="match status" value="1"/>
</dbReference>
<dbReference type="PROSITE" id="PS50893">
    <property type="entry name" value="ABC_TRANSPORTER_2"/>
    <property type="match status" value="1"/>
</dbReference>
<dbReference type="SMART" id="SM00382">
    <property type="entry name" value="AAA"/>
    <property type="match status" value="1"/>
</dbReference>
<accession>A0ABR6VFY9</accession>
<proteinExistence type="inferred from homology"/>
<keyword evidence="7" id="KW-1185">Reference proteome</keyword>
<dbReference type="Proteomes" id="UP000606870">
    <property type="component" value="Unassembled WGS sequence"/>
</dbReference>
<evidence type="ECO:0000259" key="5">
    <source>
        <dbReference type="PROSITE" id="PS50893"/>
    </source>
</evidence>
<evidence type="ECO:0000256" key="4">
    <source>
        <dbReference type="ARBA" id="ARBA00022840"/>
    </source>
</evidence>
<evidence type="ECO:0000313" key="6">
    <source>
        <dbReference type="EMBL" id="MBC3536217.1"/>
    </source>
</evidence>
<reference evidence="6 7" key="1">
    <citation type="submission" date="2020-08" db="EMBL/GenBank/DDBJ databases">
        <authorList>
            <person name="Liu C."/>
            <person name="Sun Q."/>
        </authorList>
    </citation>
    <scope>NUCLEOTIDE SEQUENCE [LARGE SCALE GENOMIC DNA]</scope>
    <source>
        <strain evidence="6 7">NSJ-59</strain>
    </source>
</reference>
<name>A0ABR6VFY9_9FIRM</name>
<dbReference type="Gene3D" id="3.40.50.300">
    <property type="entry name" value="P-loop containing nucleotide triphosphate hydrolases"/>
    <property type="match status" value="1"/>
</dbReference>
<dbReference type="PROSITE" id="PS00211">
    <property type="entry name" value="ABC_TRANSPORTER_1"/>
    <property type="match status" value="1"/>
</dbReference>
<dbReference type="InterPro" id="IPR003439">
    <property type="entry name" value="ABC_transporter-like_ATP-bd"/>
</dbReference>
<dbReference type="SUPFAM" id="SSF52540">
    <property type="entry name" value="P-loop containing nucleoside triphosphate hydrolases"/>
    <property type="match status" value="1"/>
</dbReference>
<feature type="domain" description="ABC transporter" evidence="5">
    <location>
        <begin position="4"/>
        <end position="253"/>
    </location>
</feature>
<keyword evidence="3" id="KW-0547">Nucleotide-binding</keyword>
<dbReference type="Pfam" id="PF08352">
    <property type="entry name" value="oligo_HPY"/>
    <property type="match status" value="1"/>
</dbReference>
<evidence type="ECO:0000256" key="3">
    <source>
        <dbReference type="ARBA" id="ARBA00022741"/>
    </source>
</evidence>
<dbReference type="EMBL" id="JACOGK010000006">
    <property type="protein sequence ID" value="MBC3536217.1"/>
    <property type="molecule type" value="Genomic_DNA"/>
</dbReference>
<dbReference type="InterPro" id="IPR050319">
    <property type="entry name" value="ABC_transp_ATP-bind"/>
</dbReference>
<dbReference type="InterPro" id="IPR017871">
    <property type="entry name" value="ABC_transporter-like_CS"/>
</dbReference>
<dbReference type="InterPro" id="IPR027417">
    <property type="entry name" value="P-loop_NTPase"/>
</dbReference>
<keyword evidence="4 6" id="KW-0067">ATP-binding</keyword>
<dbReference type="PANTHER" id="PTHR43776">
    <property type="entry name" value="TRANSPORT ATP-BINDING PROTEIN"/>
    <property type="match status" value="1"/>
</dbReference>
<gene>
    <name evidence="6" type="ORF">H8J70_02985</name>
</gene>
<dbReference type="CDD" id="cd03257">
    <property type="entry name" value="ABC_NikE_OppD_transporters"/>
    <property type="match status" value="1"/>
</dbReference>
<organism evidence="6 7">
    <name type="scientific">Megasphaera hominis</name>
    <dbReference type="NCBI Taxonomy" id="159836"/>
    <lineage>
        <taxon>Bacteria</taxon>
        <taxon>Bacillati</taxon>
        <taxon>Bacillota</taxon>
        <taxon>Negativicutes</taxon>
        <taxon>Veillonellales</taxon>
        <taxon>Veillonellaceae</taxon>
        <taxon>Megasphaera</taxon>
    </lineage>
</organism>
<comment type="caution">
    <text evidence="6">The sequence shown here is derived from an EMBL/GenBank/DDBJ whole genome shotgun (WGS) entry which is preliminary data.</text>
</comment>
<keyword evidence="2" id="KW-0813">Transport</keyword>
<evidence type="ECO:0000313" key="7">
    <source>
        <dbReference type="Proteomes" id="UP000606870"/>
    </source>
</evidence>
<evidence type="ECO:0000256" key="2">
    <source>
        <dbReference type="ARBA" id="ARBA00022448"/>
    </source>
</evidence>
<dbReference type="InterPro" id="IPR013563">
    <property type="entry name" value="Oligopep_ABC_C"/>
</dbReference>
<dbReference type="InterPro" id="IPR003593">
    <property type="entry name" value="AAA+_ATPase"/>
</dbReference>
<dbReference type="RefSeq" id="WP_186502380.1">
    <property type="nucleotide sequence ID" value="NZ_JACOGK010000006.1"/>
</dbReference>
<sequence>MALIDMQHVTKTFVVDRDWLGRPVRQLTAVHDVSLSLAAGETVGLVGESGCGKSTLARTVLGLYPKTSGTILYKGKSVDDEATGRAFRRHVQMIFQDPYASLDPRMTVEDIVAEPLRNYHLERDKADLRCRVTALLEEVDMPAEAAQRYPHEFSGGQRQRIGIARALALSPECIFCDEPISALDVSVQVQIVNMLQRLQHERGLSYLFIAHDLAMVHHLSQRIGVMYLGRLVELGPSDALYHDPRHPYTQALIAAIPRPDPHYRRHDVLAGEVPSPLAPPPGCVFHPRCPYTQERCRKEVPLLRDLGGGRLAACHFAKRGDAV</sequence>
<dbReference type="NCBIfam" id="TIGR01727">
    <property type="entry name" value="oligo_HPY"/>
    <property type="match status" value="1"/>
</dbReference>
<dbReference type="Pfam" id="PF00005">
    <property type="entry name" value="ABC_tran"/>
    <property type="match status" value="1"/>
</dbReference>
<dbReference type="GO" id="GO:0005524">
    <property type="term" value="F:ATP binding"/>
    <property type="evidence" value="ECO:0007669"/>
    <property type="project" value="UniProtKB-KW"/>
</dbReference>